<dbReference type="SUPFAM" id="SSF52540">
    <property type="entry name" value="P-loop containing nucleoside triphosphate hydrolases"/>
    <property type="match status" value="1"/>
</dbReference>
<evidence type="ECO:0000256" key="5">
    <source>
        <dbReference type="ARBA" id="ARBA00022801"/>
    </source>
</evidence>
<evidence type="ECO:0000256" key="4">
    <source>
        <dbReference type="ARBA" id="ARBA00022741"/>
    </source>
</evidence>
<evidence type="ECO:0000256" key="9">
    <source>
        <dbReference type="HAMAP-Rule" id="MF_00379"/>
    </source>
</evidence>
<feature type="binding site" evidence="9">
    <location>
        <position position="121"/>
    </location>
    <ligand>
        <name>(6S)-5-formyl-5,6,7,8-tetrahydrofolate</name>
        <dbReference type="ChEBI" id="CHEBI:57457"/>
    </ligand>
</feature>
<dbReference type="InterPro" id="IPR004520">
    <property type="entry name" value="GTPase_MnmE"/>
</dbReference>
<feature type="binding site" evidence="9">
    <location>
        <position position="251"/>
    </location>
    <ligand>
        <name>K(+)</name>
        <dbReference type="ChEBI" id="CHEBI:29103"/>
    </ligand>
</feature>
<dbReference type="FunFam" id="3.30.1360.120:FF:000003">
    <property type="entry name" value="tRNA modification GTPase MnmE"/>
    <property type="match status" value="1"/>
</dbReference>
<keyword evidence="2 9" id="KW-0819">tRNA processing</keyword>
<evidence type="ECO:0000259" key="11">
    <source>
        <dbReference type="PROSITE" id="PS51709"/>
    </source>
</evidence>
<comment type="caution">
    <text evidence="12">The sequence shown here is derived from an EMBL/GenBank/DDBJ whole genome shotgun (WGS) entry which is preliminary data.</text>
</comment>
<evidence type="ECO:0000313" key="12">
    <source>
        <dbReference type="EMBL" id="MBC8596990.1"/>
    </source>
</evidence>
<reference evidence="12" key="1">
    <citation type="submission" date="2020-08" db="EMBL/GenBank/DDBJ databases">
        <title>Genome public.</title>
        <authorList>
            <person name="Liu C."/>
            <person name="Sun Q."/>
        </authorList>
    </citation>
    <scope>NUCLEOTIDE SEQUENCE</scope>
    <source>
        <strain evidence="12">NSJ-50</strain>
    </source>
</reference>
<feature type="binding site" evidence="9">
    <location>
        <begin position="246"/>
        <end position="252"/>
    </location>
    <ligand>
        <name>GTP</name>
        <dbReference type="ChEBI" id="CHEBI:37565"/>
    </ligand>
</feature>
<dbReference type="HAMAP" id="MF_00379">
    <property type="entry name" value="GTPase_MnmE"/>
    <property type="match status" value="1"/>
</dbReference>
<protein>
    <recommendedName>
        <fullName evidence="9">tRNA modification GTPase MnmE</fullName>
        <ecNumber evidence="9">3.6.-.-</ecNumber>
    </recommendedName>
</protein>
<keyword evidence="8 9" id="KW-0342">GTP-binding</keyword>
<evidence type="ECO:0000256" key="8">
    <source>
        <dbReference type="ARBA" id="ARBA00023134"/>
    </source>
</evidence>
<dbReference type="GO" id="GO:0005525">
    <property type="term" value="F:GTP binding"/>
    <property type="evidence" value="ECO:0007669"/>
    <property type="project" value="UniProtKB-UniRule"/>
</dbReference>
<keyword evidence="7 9" id="KW-0630">Potassium</keyword>
<feature type="binding site" evidence="9">
    <location>
        <position position="82"/>
    </location>
    <ligand>
        <name>(6S)-5-formyl-5,6,7,8-tetrahydrofolate</name>
        <dbReference type="ChEBI" id="CHEBI:57457"/>
    </ligand>
</feature>
<feature type="domain" description="TrmE-type G" evidence="11">
    <location>
        <begin position="217"/>
        <end position="374"/>
    </location>
</feature>
<dbReference type="PANTHER" id="PTHR42714">
    <property type="entry name" value="TRNA MODIFICATION GTPASE GTPBP3"/>
    <property type="match status" value="1"/>
</dbReference>
<keyword evidence="5 9" id="KW-0378">Hydrolase</keyword>
<comment type="subcellular location">
    <subcellularLocation>
        <location evidence="9">Cytoplasm</location>
    </subcellularLocation>
</comment>
<dbReference type="GO" id="GO:0002098">
    <property type="term" value="P:tRNA wobble uridine modification"/>
    <property type="evidence" value="ECO:0007669"/>
    <property type="project" value="TreeGrafter"/>
</dbReference>
<feature type="binding site" evidence="9">
    <location>
        <position position="252"/>
    </location>
    <ligand>
        <name>Mg(2+)</name>
        <dbReference type="ChEBI" id="CHEBI:18420"/>
    </ligand>
</feature>
<organism evidence="12 13">
    <name type="scientific">Qingrenia yutianensis</name>
    <dbReference type="NCBI Taxonomy" id="2763676"/>
    <lineage>
        <taxon>Bacteria</taxon>
        <taxon>Bacillati</taxon>
        <taxon>Bacillota</taxon>
        <taxon>Clostridia</taxon>
        <taxon>Eubacteriales</taxon>
        <taxon>Oscillospiraceae</taxon>
        <taxon>Qingrenia</taxon>
    </lineage>
</organism>
<proteinExistence type="inferred from homology"/>
<accession>A0A926FAK5</accession>
<keyword evidence="3 9" id="KW-0479">Metal-binding</keyword>
<evidence type="ECO:0000256" key="10">
    <source>
        <dbReference type="RuleBase" id="RU003313"/>
    </source>
</evidence>
<feature type="binding site" evidence="9">
    <location>
        <position position="21"/>
    </location>
    <ligand>
        <name>(6S)-5-formyl-5,6,7,8-tetrahydrofolate</name>
        <dbReference type="ChEBI" id="CHEBI:57457"/>
    </ligand>
</feature>
<comment type="function">
    <text evidence="9">Exhibits a very high intrinsic GTPase hydrolysis rate. Involved in the addition of a carboxymethylaminomethyl (cmnm) group at the wobble position (U34) of certain tRNAs, forming tRNA-cmnm(5)s(2)U34.</text>
</comment>
<sequence length="453" mass="49148">MQKTIAAISTAQGPGGIAIVRMSGDNAIEIADKIFNGRIKLSDAKTHTVHHGFICDGTQKTDEVLVTVMRAPNTYTKEDVVEINCHGGSVSARKILSLLIKNGASYADRGEFTKRAFLNGRIDLCEAEAVIDVINSKTGRLHTAAVNQLGGSLSEKINEIRDGLLSLSANLDVISDFPEEGLEPLSDEEYYNLLVRLRDKTKKLYDTADKGRIIRNGIKTVIVGKPNVGKSSLLNLLSGSERAIVTDVEGTTRDIIEEQIDLGSVTLAVSDTAGIRTTDDKVEKIGVEMSKKRASEAELVIFMLDAMREIDENDTEIFELINGKKTVFLVNKSENGINDSVKNFCADKENVIEFSVKNETGVDALNEKIAQMFDMGEISDGGGETIINERHKEALAGALESINSALKTLEDGMPSDMTFVDIENAVSKLGAVTGMSVGEEIVDRIFHSFCVGK</sequence>
<dbReference type="NCBIfam" id="TIGR00231">
    <property type="entry name" value="small_GTP"/>
    <property type="match status" value="1"/>
</dbReference>
<evidence type="ECO:0000256" key="2">
    <source>
        <dbReference type="ARBA" id="ARBA00022694"/>
    </source>
</evidence>
<feature type="binding site" evidence="9">
    <location>
        <position position="248"/>
    </location>
    <ligand>
        <name>K(+)</name>
        <dbReference type="ChEBI" id="CHEBI:29103"/>
    </ligand>
</feature>
<dbReference type="PROSITE" id="PS51709">
    <property type="entry name" value="G_TRME"/>
    <property type="match status" value="1"/>
</dbReference>
<dbReference type="EMBL" id="JACRTE010000012">
    <property type="protein sequence ID" value="MBC8596990.1"/>
    <property type="molecule type" value="Genomic_DNA"/>
</dbReference>
<dbReference type="InterPro" id="IPR027368">
    <property type="entry name" value="MnmE_dom2"/>
</dbReference>
<gene>
    <name evidence="9 12" type="primary">mnmE</name>
    <name evidence="9" type="synonym">trmE</name>
    <name evidence="12" type="ORF">H8706_08925</name>
</gene>
<feature type="binding site" evidence="9">
    <location>
        <position position="453"/>
    </location>
    <ligand>
        <name>(6S)-5-formyl-5,6,7,8-tetrahydrofolate</name>
        <dbReference type="ChEBI" id="CHEBI:57457"/>
    </ligand>
</feature>
<feature type="binding site" evidence="9">
    <location>
        <begin position="227"/>
        <end position="232"/>
    </location>
    <ligand>
        <name>GTP</name>
        <dbReference type="ChEBI" id="CHEBI:37565"/>
    </ligand>
</feature>
<dbReference type="NCBIfam" id="TIGR00450">
    <property type="entry name" value="mnmE_trmE_thdF"/>
    <property type="match status" value="1"/>
</dbReference>
<dbReference type="InterPro" id="IPR018948">
    <property type="entry name" value="GTP-bd_TrmE_N"/>
</dbReference>
<feature type="binding site" evidence="9">
    <location>
        <position position="246"/>
    </location>
    <ligand>
        <name>K(+)</name>
        <dbReference type="ChEBI" id="CHEBI:29103"/>
    </ligand>
</feature>
<dbReference type="GO" id="GO:0005829">
    <property type="term" value="C:cytosol"/>
    <property type="evidence" value="ECO:0007669"/>
    <property type="project" value="TreeGrafter"/>
</dbReference>
<evidence type="ECO:0000256" key="1">
    <source>
        <dbReference type="ARBA" id="ARBA00011043"/>
    </source>
</evidence>
<dbReference type="InterPro" id="IPR006073">
    <property type="entry name" value="GTP-bd"/>
</dbReference>
<dbReference type="InterPro" id="IPR027266">
    <property type="entry name" value="TrmE/GcvT-like"/>
</dbReference>
<feature type="binding site" evidence="9">
    <location>
        <position position="227"/>
    </location>
    <ligand>
        <name>K(+)</name>
        <dbReference type="ChEBI" id="CHEBI:29103"/>
    </ligand>
</feature>
<dbReference type="InterPro" id="IPR005225">
    <property type="entry name" value="Small_GTP-bd"/>
</dbReference>
<evidence type="ECO:0000256" key="6">
    <source>
        <dbReference type="ARBA" id="ARBA00022842"/>
    </source>
</evidence>
<comment type="cofactor">
    <cofactor evidence="9">
        <name>K(+)</name>
        <dbReference type="ChEBI" id="CHEBI:29103"/>
    </cofactor>
    <text evidence="9">Binds 1 potassium ion per subunit.</text>
</comment>
<comment type="similarity">
    <text evidence="1 9 10">Belongs to the TRAFAC class TrmE-Era-EngA-EngB-Septin-like GTPase superfamily. TrmE GTPase family.</text>
</comment>
<feature type="binding site" evidence="9">
    <location>
        <begin position="271"/>
        <end position="274"/>
    </location>
    <ligand>
        <name>GTP</name>
        <dbReference type="ChEBI" id="CHEBI:37565"/>
    </ligand>
</feature>
<keyword evidence="4 9" id="KW-0547">Nucleotide-binding</keyword>
<dbReference type="GO" id="GO:0046872">
    <property type="term" value="F:metal ion binding"/>
    <property type="evidence" value="ECO:0007669"/>
    <property type="project" value="UniProtKB-KW"/>
</dbReference>
<dbReference type="Pfam" id="PF01926">
    <property type="entry name" value="MMR_HSR1"/>
    <property type="match status" value="1"/>
</dbReference>
<dbReference type="Gene3D" id="1.20.120.430">
    <property type="entry name" value="tRNA modification GTPase MnmE domain 2"/>
    <property type="match status" value="1"/>
</dbReference>
<feature type="binding site" evidence="9">
    <location>
        <position position="231"/>
    </location>
    <ligand>
        <name>Mg(2+)</name>
        <dbReference type="ChEBI" id="CHEBI:18420"/>
    </ligand>
</feature>
<dbReference type="GO" id="GO:0042802">
    <property type="term" value="F:identical protein binding"/>
    <property type="evidence" value="ECO:0007669"/>
    <property type="project" value="UniProtKB-ARBA"/>
</dbReference>
<name>A0A926FAK5_9FIRM</name>
<dbReference type="CDD" id="cd04164">
    <property type="entry name" value="trmE"/>
    <property type="match status" value="1"/>
</dbReference>
<keyword evidence="9" id="KW-0963">Cytoplasm</keyword>
<keyword evidence="6 9" id="KW-0460">Magnesium</keyword>
<comment type="subunit">
    <text evidence="9">Homodimer. Heterotetramer of two MnmE and two MnmG subunits.</text>
</comment>
<dbReference type="GO" id="GO:0003924">
    <property type="term" value="F:GTPase activity"/>
    <property type="evidence" value="ECO:0007669"/>
    <property type="project" value="UniProtKB-UniRule"/>
</dbReference>
<evidence type="ECO:0000256" key="7">
    <source>
        <dbReference type="ARBA" id="ARBA00022958"/>
    </source>
</evidence>
<dbReference type="RefSeq" id="WP_262432363.1">
    <property type="nucleotide sequence ID" value="NZ_JACRTE010000012.1"/>
</dbReference>
<dbReference type="GO" id="GO:0030488">
    <property type="term" value="P:tRNA methylation"/>
    <property type="evidence" value="ECO:0007669"/>
    <property type="project" value="TreeGrafter"/>
</dbReference>
<dbReference type="AlphaFoldDB" id="A0A926FAK5"/>
<dbReference type="Gene3D" id="3.40.50.300">
    <property type="entry name" value="P-loop containing nucleotide triphosphate hydrolases"/>
    <property type="match status" value="1"/>
</dbReference>
<comment type="caution">
    <text evidence="9">Lacks conserved residue(s) required for the propagation of feature annotation.</text>
</comment>
<evidence type="ECO:0000256" key="3">
    <source>
        <dbReference type="ARBA" id="ARBA00022723"/>
    </source>
</evidence>
<dbReference type="Gene3D" id="3.30.1360.120">
    <property type="entry name" value="Probable tRNA modification gtpase trme, domain 1"/>
    <property type="match status" value="1"/>
</dbReference>
<dbReference type="Proteomes" id="UP000647416">
    <property type="component" value="Unassembled WGS sequence"/>
</dbReference>
<dbReference type="InterPro" id="IPR025867">
    <property type="entry name" value="MnmE_helical"/>
</dbReference>
<keyword evidence="13" id="KW-1185">Reference proteome</keyword>
<dbReference type="InterPro" id="IPR027417">
    <property type="entry name" value="P-loop_NTPase"/>
</dbReference>
<evidence type="ECO:0000313" key="13">
    <source>
        <dbReference type="Proteomes" id="UP000647416"/>
    </source>
</evidence>
<dbReference type="PANTHER" id="PTHR42714:SF2">
    <property type="entry name" value="TRNA MODIFICATION GTPASE GTPBP3, MITOCHONDRIAL"/>
    <property type="match status" value="1"/>
</dbReference>
<dbReference type="EC" id="3.6.-.-" evidence="9"/>
<dbReference type="Pfam" id="PF10396">
    <property type="entry name" value="TrmE_N"/>
    <property type="match status" value="1"/>
</dbReference>
<dbReference type="SUPFAM" id="SSF116878">
    <property type="entry name" value="TrmE connector domain"/>
    <property type="match status" value="1"/>
</dbReference>
<dbReference type="Pfam" id="PF12631">
    <property type="entry name" value="MnmE_helical"/>
    <property type="match status" value="1"/>
</dbReference>
<dbReference type="CDD" id="cd14858">
    <property type="entry name" value="TrmE_N"/>
    <property type="match status" value="1"/>
</dbReference>
<dbReference type="InterPro" id="IPR031168">
    <property type="entry name" value="G_TrmE"/>
</dbReference>